<evidence type="ECO:0000313" key="2">
    <source>
        <dbReference type="EMBL" id="QDU57923.1"/>
    </source>
</evidence>
<dbReference type="KEGG" id="amuc:Pan181_41460"/>
<accession>A0A518AT72</accession>
<keyword evidence="3" id="KW-1185">Reference proteome</keyword>
<evidence type="ECO:0000256" key="1">
    <source>
        <dbReference type="SAM" id="MobiDB-lite"/>
    </source>
</evidence>
<protein>
    <submittedName>
        <fullName evidence="2">Uncharacterized protein</fullName>
    </submittedName>
</protein>
<feature type="region of interest" description="Disordered" evidence="1">
    <location>
        <begin position="120"/>
        <end position="175"/>
    </location>
</feature>
<sequence length="344" mass="38707">MGIDASQKPLDFESRKRERYVMLESALRISGASAKVWALIRTIESVCGSTGKPLRWSYQTIAEKHGYSRSTAKRAVADAIKSGLVTLTTGTNYNGSQAANELSIDWNAVRHLAINRSAEYSHQREYNRTTSTPVKAPDHSDHPPGQLDPPGGQIDPTPRVNLTLPPGQIDPPYIGIDTKETSTTTADDWEEVEGEVFKAGVNDASRCTADARSNGSPPSQVREVLAWWKEHRGGFDHPEAALYNRIRRCEPSTDADQGWPSWRDGYTPPEVERSKQEEARWRMLHQKWGPVIEGWDKREKRRWAERVVADHPEHKGDGKQIYRSIVQILESDSDYSPVPQTVEI</sequence>
<reference evidence="2 3" key="1">
    <citation type="submission" date="2019-02" db="EMBL/GenBank/DDBJ databases">
        <title>Deep-cultivation of Planctomycetes and their phenomic and genomic characterization uncovers novel biology.</title>
        <authorList>
            <person name="Wiegand S."/>
            <person name="Jogler M."/>
            <person name="Boedeker C."/>
            <person name="Pinto D."/>
            <person name="Vollmers J."/>
            <person name="Rivas-Marin E."/>
            <person name="Kohn T."/>
            <person name="Peeters S.H."/>
            <person name="Heuer A."/>
            <person name="Rast P."/>
            <person name="Oberbeckmann S."/>
            <person name="Bunk B."/>
            <person name="Jeske O."/>
            <person name="Meyerdierks A."/>
            <person name="Storesund J.E."/>
            <person name="Kallscheuer N."/>
            <person name="Luecker S."/>
            <person name="Lage O.M."/>
            <person name="Pohl T."/>
            <person name="Merkel B.J."/>
            <person name="Hornburger P."/>
            <person name="Mueller R.-W."/>
            <person name="Bruemmer F."/>
            <person name="Labrenz M."/>
            <person name="Spormann A.M."/>
            <person name="Op den Camp H."/>
            <person name="Overmann J."/>
            <person name="Amann R."/>
            <person name="Jetten M.S.M."/>
            <person name="Mascher T."/>
            <person name="Medema M.H."/>
            <person name="Devos D.P."/>
            <person name="Kaster A.-K."/>
            <person name="Ovreas L."/>
            <person name="Rohde M."/>
            <person name="Galperin M.Y."/>
            <person name="Jogler C."/>
        </authorList>
    </citation>
    <scope>NUCLEOTIDE SEQUENCE [LARGE SCALE GENOMIC DNA]</scope>
    <source>
        <strain evidence="2 3">Pan181</strain>
    </source>
</reference>
<name>A0A518AT72_9BACT</name>
<dbReference type="Proteomes" id="UP000315750">
    <property type="component" value="Chromosome"/>
</dbReference>
<organism evidence="2 3">
    <name type="scientific">Aeoliella mucimassa</name>
    <dbReference type="NCBI Taxonomy" id="2527972"/>
    <lineage>
        <taxon>Bacteria</taxon>
        <taxon>Pseudomonadati</taxon>
        <taxon>Planctomycetota</taxon>
        <taxon>Planctomycetia</taxon>
        <taxon>Pirellulales</taxon>
        <taxon>Lacipirellulaceae</taxon>
        <taxon>Aeoliella</taxon>
    </lineage>
</organism>
<evidence type="ECO:0000313" key="3">
    <source>
        <dbReference type="Proteomes" id="UP000315750"/>
    </source>
</evidence>
<proteinExistence type="predicted"/>
<dbReference type="EMBL" id="CP036278">
    <property type="protein sequence ID" value="QDU57923.1"/>
    <property type="molecule type" value="Genomic_DNA"/>
</dbReference>
<dbReference type="AlphaFoldDB" id="A0A518AT72"/>
<gene>
    <name evidence="2" type="ORF">Pan181_41460</name>
</gene>